<evidence type="ECO:0000313" key="2">
    <source>
        <dbReference type="EMBL" id="MPC11908.1"/>
    </source>
</evidence>
<keyword evidence="1" id="KW-0812">Transmembrane</keyword>
<feature type="transmembrane region" description="Helical" evidence="1">
    <location>
        <begin position="33"/>
        <end position="54"/>
    </location>
</feature>
<evidence type="ECO:0000313" key="3">
    <source>
        <dbReference type="Proteomes" id="UP000324222"/>
    </source>
</evidence>
<keyword evidence="1" id="KW-0472">Membrane</keyword>
<name>A0A5B7CS50_PORTR</name>
<sequence length="124" mass="13527">MVHGARCMVHGAWCMVLGVWCMAQYGTWCSMVHGAWCVVQLGAWCIVHGAWCVLERDARGQGGTVFPWPSLLVPAKPSATSNVCLRAISSTPSSPVQVPSILYRAPLWPRCLQAQHLTIHSGSR</sequence>
<comment type="caution">
    <text evidence="2">The sequence shown here is derived from an EMBL/GenBank/DDBJ whole genome shotgun (WGS) entry which is preliminary data.</text>
</comment>
<keyword evidence="3" id="KW-1185">Reference proteome</keyword>
<accession>A0A5B7CS50</accession>
<dbReference type="AlphaFoldDB" id="A0A5B7CS50"/>
<dbReference type="Proteomes" id="UP000324222">
    <property type="component" value="Unassembled WGS sequence"/>
</dbReference>
<reference evidence="2 3" key="1">
    <citation type="submission" date="2019-05" db="EMBL/GenBank/DDBJ databases">
        <title>Another draft genome of Portunus trituberculatus and its Hox gene families provides insights of decapod evolution.</title>
        <authorList>
            <person name="Jeong J.-H."/>
            <person name="Song I."/>
            <person name="Kim S."/>
            <person name="Choi T."/>
            <person name="Kim D."/>
            <person name="Ryu S."/>
            <person name="Kim W."/>
        </authorList>
    </citation>
    <scope>NUCLEOTIDE SEQUENCE [LARGE SCALE GENOMIC DNA]</scope>
    <source>
        <tissue evidence="2">Muscle</tissue>
    </source>
</reference>
<keyword evidence="1" id="KW-1133">Transmembrane helix</keyword>
<feature type="transmembrane region" description="Helical" evidence="1">
    <location>
        <begin position="7"/>
        <end position="27"/>
    </location>
</feature>
<dbReference type="EMBL" id="VSRR010000187">
    <property type="protein sequence ID" value="MPC11908.1"/>
    <property type="molecule type" value="Genomic_DNA"/>
</dbReference>
<gene>
    <name evidence="2" type="ORF">E2C01_004584</name>
</gene>
<evidence type="ECO:0000256" key="1">
    <source>
        <dbReference type="SAM" id="Phobius"/>
    </source>
</evidence>
<organism evidence="2 3">
    <name type="scientific">Portunus trituberculatus</name>
    <name type="common">Swimming crab</name>
    <name type="synonym">Neptunus trituberculatus</name>
    <dbReference type="NCBI Taxonomy" id="210409"/>
    <lineage>
        <taxon>Eukaryota</taxon>
        <taxon>Metazoa</taxon>
        <taxon>Ecdysozoa</taxon>
        <taxon>Arthropoda</taxon>
        <taxon>Crustacea</taxon>
        <taxon>Multicrustacea</taxon>
        <taxon>Malacostraca</taxon>
        <taxon>Eumalacostraca</taxon>
        <taxon>Eucarida</taxon>
        <taxon>Decapoda</taxon>
        <taxon>Pleocyemata</taxon>
        <taxon>Brachyura</taxon>
        <taxon>Eubrachyura</taxon>
        <taxon>Portunoidea</taxon>
        <taxon>Portunidae</taxon>
        <taxon>Portuninae</taxon>
        <taxon>Portunus</taxon>
    </lineage>
</organism>
<protein>
    <submittedName>
        <fullName evidence="2">Uncharacterized protein</fullName>
    </submittedName>
</protein>
<proteinExistence type="predicted"/>